<sequence>MHVGRLLDNARFVGVATTCSAVGLLLLGCTGVDTTGFDAALTDEELILGTVQAVYQRMNNGGTDTLDHLVCAQNLPSTVGAAGAGPLERLRGMKLDSVGDIVIEDDPATAIVGDSATAVIHQHSLTDPREISTYTAQFKREGIQWTWC</sequence>
<dbReference type="Proteomes" id="UP000515512">
    <property type="component" value="Chromosome"/>
</dbReference>
<accession>A0A7D6ZHS7</accession>
<reference evidence="1 2" key="1">
    <citation type="submission" date="2020-07" db="EMBL/GenBank/DDBJ databases">
        <authorList>
            <person name="Zhuang K."/>
            <person name="Ran Y."/>
        </authorList>
    </citation>
    <scope>NUCLEOTIDE SEQUENCE [LARGE SCALE GENOMIC DNA]</scope>
    <source>
        <strain evidence="1 2">WCH-YHL-001</strain>
    </source>
</reference>
<evidence type="ECO:0000313" key="2">
    <source>
        <dbReference type="Proteomes" id="UP000515512"/>
    </source>
</evidence>
<dbReference type="AlphaFoldDB" id="A0A7D6ZHS7"/>
<protein>
    <submittedName>
        <fullName evidence="1">Uncharacterized protein</fullName>
    </submittedName>
</protein>
<gene>
    <name evidence="1" type="ORF">H0264_18420</name>
</gene>
<evidence type="ECO:0000313" key="1">
    <source>
        <dbReference type="EMBL" id="QLY33938.1"/>
    </source>
</evidence>
<dbReference type="EMBL" id="CP059399">
    <property type="protein sequence ID" value="QLY33938.1"/>
    <property type="molecule type" value="Genomic_DNA"/>
</dbReference>
<name>A0A7D6ZHS7_9NOCA</name>
<keyword evidence="2" id="KW-1185">Reference proteome</keyword>
<proteinExistence type="predicted"/>
<dbReference type="KEGG" id="nhu:H0264_18420"/>
<dbReference type="PROSITE" id="PS51257">
    <property type="entry name" value="PROKAR_LIPOPROTEIN"/>
    <property type="match status" value="1"/>
</dbReference>
<organism evidence="1 2">
    <name type="scientific">Nocardia huaxiensis</name>
    <dbReference type="NCBI Taxonomy" id="2755382"/>
    <lineage>
        <taxon>Bacteria</taxon>
        <taxon>Bacillati</taxon>
        <taxon>Actinomycetota</taxon>
        <taxon>Actinomycetes</taxon>
        <taxon>Mycobacteriales</taxon>
        <taxon>Nocardiaceae</taxon>
        <taxon>Nocardia</taxon>
    </lineage>
</organism>